<reference evidence="2 3" key="1">
    <citation type="submission" date="2018-06" db="EMBL/GenBank/DDBJ databases">
        <title>Genomic Encyclopedia of Archaeal and Bacterial Type Strains, Phase II (KMG-II): from individual species to whole genera.</title>
        <authorList>
            <person name="Goeker M."/>
        </authorList>
    </citation>
    <scope>NUCLEOTIDE SEQUENCE [LARGE SCALE GENOMIC DNA]</scope>
    <source>
        <strain evidence="2 3">DSM 29821</strain>
    </source>
</reference>
<name>A0A327VXR4_9BACT</name>
<comment type="caution">
    <text evidence="2">The sequence shown here is derived from an EMBL/GenBank/DDBJ whole genome shotgun (WGS) entry which is preliminary data.</text>
</comment>
<dbReference type="InterPro" id="IPR025983">
    <property type="entry name" value="Cys_rich_CPCC"/>
</dbReference>
<evidence type="ECO:0000313" key="2">
    <source>
        <dbReference type="EMBL" id="RAJ80292.1"/>
    </source>
</evidence>
<keyword evidence="3" id="KW-1185">Reference proteome</keyword>
<evidence type="ECO:0000259" key="1">
    <source>
        <dbReference type="Pfam" id="PF14206"/>
    </source>
</evidence>
<protein>
    <submittedName>
        <fullName evidence="2">Cysteine-rich CPCC</fullName>
    </submittedName>
</protein>
<accession>A0A327VXR4</accession>
<dbReference type="Pfam" id="PF14206">
    <property type="entry name" value="Cys_rich_CPCC"/>
    <property type="match status" value="1"/>
</dbReference>
<dbReference type="EMBL" id="QLMA01000005">
    <property type="protein sequence ID" value="RAJ80292.1"/>
    <property type="molecule type" value="Genomic_DNA"/>
</dbReference>
<sequence length="101" mass="11720">MNQELECPEEIIRTERVDTIIENTVIHETCPCCGHRTLPEFGEYVTCPNCYWEDDGIRNPEYYSSPNHMTLQEGINNFLEYGACSREFVQYASASGINYLR</sequence>
<gene>
    <name evidence="2" type="ORF">CLV59_105401</name>
</gene>
<dbReference type="OrthoDB" id="1456570at2"/>
<proteinExistence type="predicted"/>
<dbReference type="AlphaFoldDB" id="A0A327VXR4"/>
<dbReference type="Proteomes" id="UP000249819">
    <property type="component" value="Unassembled WGS sequence"/>
</dbReference>
<organism evidence="2 3">
    <name type="scientific">Chitinophaga dinghuensis</name>
    <dbReference type="NCBI Taxonomy" id="1539050"/>
    <lineage>
        <taxon>Bacteria</taxon>
        <taxon>Pseudomonadati</taxon>
        <taxon>Bacteroidota</taxon>
        <taxon>Chitinophagia</taxon>
        <taxon>Chitinophagales</taxon>
        <taxon>Chitinophagaceae</taxon>
        <taxon>Chitinophaga</taxon>
    </lineage>
</organism>
<feature type="domain" description="Cysteine-rich CPCC" evidence="1">
    <location>
        <begin position="29"/>
        <end position="92"/>
    </location>
</feature>
<evidence type="ECO:0000313" key="3">
    <source>
        <dbReference type="Proteomes" id="UP000249819"/>
    </source>
</evidence>
<dbReference type="RefSeq" id="WP_111593293.1">
    <property type="nucleotide sequence ID" value="NZ_QLMA01000005.1"/>
</dbReference>